<dbReference type="Proteomes" id="UP000702544">
    <property type="component" value="Unassembled WGS sequence"/>
</dbReference>
<dbReference type="AlphaFoldDB" id="A0AAE5CAY8"/>
<evidence type="ECO:0000313" key="3">
    <source>
        <dbReference type="EMBL" id="NIR73845.1"/>
    </source>
</evidence>
<proteinExistence type="predicted"/>
<evidence type="ECO:0000259" key="2">
    <source>
        <dbReference type="PROSITE" id="PS50110"/>
    </source>
</evidence>
<accession>A0AAE5CAY8</accession>
<evidence type="ECO:0000256" key="1">
    <source>
        <dbReference type="PROSITE-ProRule" id="PRU00169"/>
    </source>
</evidence>
<comment type="caution">
    <text evidence="1">Lacks conserved residue(s) required for the propagation of feature annotation.</text>
</comment>
<organism evidence="3 4">
    <name type="scientific">Candidatus Kutchimonas denitrificans</name>
    <dbReference type="NCBI Taxonomy" id="3056748"/>
    <lineage>
        <taxon>Bacteria</taxon>
        <taxon>Pseudomonadati</taxon>
        <taxon>Gemmatimonadota</taxon>
        <taxon>Gemmatimonadia</taxon>
        <taxon>Candidatus Palauibacterales</taxon>
        <taxon>Candidatus Palauibacteraceae</taxon>
        <taxon>Candidatus Kutchimonas</taxon>
    </lineage>
</organism>
<dbReference type="PROSITE" id="PS50110">
    <property type="entry name" value="RESPONSE_REGULATORY"/>
    <property type="match status" value="1"/>
</dbReference>
<comment type="caution">
    <text evidence="3">The sequence shown here is derived from an EMBL/GenBank/DDBJ whole genome shotgun (WGS) entry which is preliminary data.</text>
</comment>
<dbReference type="InterPro" id="IPR001789">
    <property type="entry name" value="Sig_transdc_resp-reg_receiver"/>
</dbReference>
<gene>
    <name evidence="3" type="ORF">GWO12_01830</name>
</gene>
<dbReference type="EMBL" id="JAACAK010000016">
    <property type="protein sequence ID" value="NIR73845.1"/>
    <property type="molecule type" value="Genomic_DNA"/>
</dbReference>
<dbReference type="InterPro" id="IPR011006">
    <property type="entry name" value="CheY-like_superfamily"/>
</dbReference>
<dbReference type="SUPFAM" id="SSF52172">
    <property type="entry name" value="CheY-like"/>
    <property type="match status" value="1"/>
</dbReference>
<dbReference type="GO" id="GO:0000160">
    <property type="term" value="P:phosphorelay signal transduction system"/>
    <property type="evidence" value="ECO:0007669"/>
    <property type="project" value="InterPro"/>
</dbReference>
<feature type="domain" description="Response regulatory" evidence="2">
    <location>
        <begin position="23"/>
        <end position="139"/>
    </location>
</feature>
<protein>
    <recommendedName>
        <fullName evidence="2">Response regulatory domain-containing protein</fullName>
    </recommendedName>
</protein>
<evidence type="ECO:0000313" key="4">
    <source>
        <dbReference type="Proteomes" id="UP000702544"/>
    </source>
</evidence>
<reference evidence="3 4" key="1">
    <citation type="submission" date="2020-01" db="EMBL/GenBank/DDBJ databases">
        <title>Genomes assembled from Gulf of Kutch pelagic sediment metagenomes.</title>
        <authorList>
            <person name="Chandrashekar M."/>
            <person name="Mahajan M.S."/>
            <person name="Dave K.J."/>
            <person name="Vatsa P."/>
            <person name="Nathani N.M."/>
        </authorList>
    </citation>
    <scope>NUCLEOTIDE SEQUENCE [LARGE SCALE GENOMIC DNA]</scope>
    <source>
        <strain evidence="3">KS3-K002</strain>
    </source>
</reference>
<name>A0AAE5CAY8_9BACT</name>
<sequence length="145" mass="15949">MRVEPDLPTGLDFGLEAAGIPLRVLVLEPMGHNAGLLEEIGALTGMSVDLVRDTRGALRRLERDRFDAVVIELPAPGMAPIDLFRAIVAIDIDQACRVVFLVNDLSDPTTRKFLTDAGRPFLTMPVDPAELYDLVVRVALEERED</sequence>
<dbReference type="Gene3D" id="3.40.50.2300">
    <property type="match status" value="1"/>
</dbReference>